<keyword evidence="2" id="KW-1133">Transmembrane helix</keyword>
<evidence type="ECO:0000313" key="4">
    <source>
        <dbReference type="Proteomes" id="UP001153069"/>
    </source>
</evidence>
<protein>
    <submittedName>
        <fullName evidence="3">Uncharacterized protein</fullName>
    </submittedName>
</protein>
<feature type="transmembrane region" description="Helical" evidence="2">
    <location>
        <begin position="88"/>
        <end position="107"/>
    </location>
</feature>
<organism evidence="3 4">
    <name type="scientific">Seminavis robusta</name>
    <dbReference type="NCBI Taxonomy" id="568900"/>
    <lineage>
        <taxon>Eukaryota</taxon>
        <taxon>Sar</taxon>
        <taxon>Stramenopiles</taxon>
        <taxon>Ochrophyta</taxon>
        <taxon>Bacillariophyta</taxon>
        <taxon>Bacillariophyceae</taxon>
        <taxon>Bacillariophycidae</taxon>
        <taxon>Naviculales</taxon>
        <taxon>Naviculaceae</taxon>
        <taxon>Seminavis</taxon>
    </lineage>
</organism>
<reference evidence="3" key="1">
    <citation type="submission" date="2020-06" db="EMBL/GenBank/DDBJ databases">
        <authorList>
            <consortium name="Plant Systems Biology data submission"/>
        </authorList>
    </citation>
    <scope>NUCLEOTIDE SEQUENCE</scope>
    <source>
        <strain evidence="3">D6</strain>
    </source>
</reference>
<evidence type="ECO:0000313" key="3">
    <source>
        <dbReference type="EMBL" id="CAB9523338.1"/>
    </source>
</evidence>
<name>A0A9N8EMC9_9STRA</name>
<feature type="region of interest" description="Disordered" evidence="1">
    <location>
        <begin position="47"/>
        <end position="66"/>
    </location>
</feature>
<comment type="caution">
    <text evidence="3">The sequence shown here is derived from an EMBL/GenBank/DDBJ whole genome shotgun (WGS) entry which is preliminary data.</text>
</comment>
<dbReference type="Proteomes" id="UP001153069">
    <property type="component" value="Unassembled WGS sequence"/>
</dbReference>
<proteinExistence type="predicted"/>
<dbReference type="EMBL" id="CAICTM010001403">
    <property type="protein sequence ID" value="CAB9523338.1"/>
    <property type="molecule type" value="Genomic_DNA"/>
</dbReference>
<accession>A0A9N8EMC9</accession>
<keyword evidence="2" id="KW-0472">Membrane</keyword>
<keyword evidence="2" id="KW-0812">Transmembrane</keyword>
<gene>
    <name evidence="3" type="ORF">SEMRO_1405_G269850.1</name>
</gene>
<keyword evidence="4" id="KW-1185">Reference proteome</keyword>
<dbReference type="AlphaFoldDB" id="A0A9N8EMC9"/>
<sequence length="213" mass="23772">MMPEGSDASLRFRFEQKYGGQSKNPVEKIGLVIANINGHLEIFESVSQLDQDTTTPSRQQRGMTTPNTAAAAGGRVVDLTSGNEVSDLRLLVVVVVVVVQSTILAFLSNIEKNMTQRFDTMQNNQENHRQWCQQQFARVNNNQRRYGGTIGQAFVRGDPQEQARRRNHAAESTGDGRVTRIIDRIIADGKDQRNPYVKAVGFRIDPQLCAEAI</sequence>
<evidence type="ECO:0000256" key="2">
    <source>
        <dbReference type="SAM" id="Phobius"/>
    </source>
</evidence>
<evidence type="ECO:0000256" key="1">
    <source>
        <dbReference type="SAM" id="MobiDB-lite"/>
    </source>
</evidence>